<dbReference type="InterPro" id="IPR000847">
    <property type="entry name" value="LysR_HTH_N"/>
</dbReference>
<evidence type="ECO:0000259" key="5">
    <source>
        <dbReference type="PROSITE" id="PS50931"/>
    </source>
</evidence>
<accession>A0ABY6G704</accession>
<reference evidence="6" key="1">
    <citation type="submission" date="2022-09" db="EMBL/GenBank/DDBJ databases">
        <title>The complete genome of Acidovorax sp. 5MLIR.</title>
        <authorList>
            <person name="Liu L."/>
            <person name="Yue J."/>
            <person name="Yang F."/>
            <person name="Yuan J."/>
            <person name="Li L."/>
        </authorList>
    </citation>
    <scope>NUCLEOTIDE SEQUENCE</scope>
    <source>
        <strain evidence="6">5MLIR</strain>
    </source>
</reference>
<dbReference type="InterPro" id="IPR036388">
    <property type="entry name" value="WH-like_DNA-bd_sf"/>
</dbReference>
<keyword evidence="4" id="KW-0804">Transcription</keyword>
<dbReference type="SUPFAM" id="SSF46785">
    <property type="entry name" value="Winged helix' DNA-binding domain"/>
    <property type="match status" value="1"/>
</dbReference>
<evidence type="ECO:0000256" key="3">
    <source>
        <dbReference type="ARBA" id="ARBA00023125"/>
    </source>
</evidence>
<evidence type="ECO:0000256" key="4">
    <source>
        <dbReference type="ARBA" id="ARBA00023163"/>
    </source>
</evidence>
<evidence type="ECO:0000256" key="1">
    <source>
        <dbReference type="ARBA" id="ARBA00009437"/>
    </source>
</evidence>
<dbReference type="Gene3D" id="1.10.10.10">
    <property type="entry name" value="Winged helix-like DNA-binding domain superfamily/Winged helix DNA-binding domain"/>
    <property type="match status" value="1"/>
</dbReference>
<dbReference type="PRINTS" id="PR00039">
    <property type="entry name" value="HTHLYSR"/>
</dbReference>
<organism evidence="6 7">
    <name type="scientific">Comamonas endophytica</name>
    <dbReference type="NCBI Taxonomy" id="2949090"/>
    <lineage>
        <taxon>Bacteria</taxon>
        <taxon>Pseudomonadati</taxon>
        <taxon>Pseudomonadota</taxon>
        <taxon>Betaproteobacteria</taxon>
        <taxon>Burkholderiales</taxon>
        <taxon>Comamonadaceae</taxon>
        <taxon>Comamonas</taxon>
    </lineage>
</organism>
<dbReference type="SUPFAM" id="SSF53850">
    <property type="entry name" value="Periplasmic binding protein-like II"/>
    <property type="match status" value="1"/>
</dbReference>
<dbReference type="PANTHER" id="PTHR30419">
    <property type="entry name" value="HTH-TYPE TRANSCRIPTIONAL REGULATOR YBHD"/>
    <property type="match status" value="1"/>
</dbReference>
<dbReference type="PROSITE" id="PS50931">
    <property type="entry name" value="HTH_LYSR"/>
    <property type="match status" value="1"/>
</dbReference>
<dbReference type="Pfam" id="PF03466">
    <property type="entry name" value="LysR_substrate"/>
    <property type="match status" value="1"/>
</dbReference>
<dbReference type="PANTHER" id="PTHR30419:SF8">
    <property type="entry name" value="NITROGEN ASSIMILATION TRANSCRIPTIONAL ACTIVATOR-RELATED"/>
    <property type="match status" value="1"/>
</dbReference>
<keyword evidence="3" id="KW-0238">DNA-binding</keyword>
<dbReference type="InterPro" id="IPR050950">
    <property type="entry name" value="HTH-type_LysR_regulators"/>
</dbReference>
<dbReference type="EMBL" id="CP106881">
    <property type="protein sequence ID" value="UYG50804.1"/>
    <property type="molecule type" value="Genomic_DNA"/>
</dbReference>
<dbReference type="Proteomes" id="UP001162800">
    <property type="component" value="Chromosome"/>
</dbReference>
<keyword evidence="7" id="KW-1185">Reference proteome</keyword>
<evidence type="ECO:0000256" key="2">
    <source>
        <dbReference type="ARBA" id="ARBA00023015"/>
    </source>
</evidence>
<evidence type="ECO:0000313" key="7">
    <source>
        <dbReference type="Proteomes" id="UP001162800"/>
    </source>
</evidence>
<dbReference type="Pfam" id="PF00126">
    <property type="entry name" value="HTH_1"/>
    <property type="match status" value="1"/>
</dbReference>
<protein>
    <submittedName>
        <fullName evidence="6">LysR family transcriptional regulator</fullName>
    </submittedName>
</protein>
<dbReference type="InterPro" id="IPR005119">
    <property type="entry name" value="LysR_subst-bd"/>
</dbReference>
<name>A0ABY6G704_9BURK</name>
<proteinExistence type="inferred from homology"/>
<keyword evidence="2" id="KW-0805">Transcription regulation</keyword>
<comment type="similarity">
    <text evidence="1">Belongs to the LysR transcriptional regulatory family.</text>
</comment>
<gene>
    <name evidence="6" type="ORF">M9799_11960</name>
</gene>
<dbReference type="RefSeq" id="WP_231041902.1">
    <property type="nucleotide sequence ID" value="NZ_CP106881.1"/>
</dbReference>
<dbReference type="InterPro" id="IPR036390">
    <property type="entry name" value="WH_DNA-bd_sf"/>
</dbReference>
<evidence type="ECO:0000313" key="6">
    <source>
        <dbReference type="EMBL" id="UYG50804.1"/>
    </source>
</evidence>
<feature type="domain" description="HTH lysR-type" evidence="5">
    <location>
        <begin position="1"/>
        <end position="60"/>
    </location>
</feature>
<sequence length="319" mass="34874">MNLPPRHLRMFLALSESLNFSKTAEQLFMTQPSLSKAIRDLEETLGLPLFERTTRSVQLTPGGKRLAAMARTVIGEYDAGLQRMLSSAEEEARQLAIASLPSLATGMLPAVCAGLERRFAAPQITIHDCSNNACVQRLLHYQVDFALASVAPSHPELHYEEVLRDRFVLLSCGPWRRRLAPRMRLDDLAGLPLITMTDASTAMRYMSAAFLQRGMEFRPKMQLDQVGTIAGFVKSGLGVAVLPYLGMMPMQSLRGLQVSEIADGPVRSVGIVTRRLGTPTTIAQEAMAAVRAVGMDLMARHSDWILAPAAPAGESSLQT</sequence>
<dbReference type="Gene3D" id="3.40.190.10">
    <property type="entry name" value="Periplasmic binding protein-like II"/>
    <property type="match status" value="2"/>
</dbReference>